<gene>
    <name evidence="3" type="ORF">F130042H8_35410</name>
</gene>
<feature type="compositionally biased region" description="Basic and acidic residues" evidence="1">
    <location>
        <begin position="255"/>
        <end position="278"/>
    </location>
</feature>
<feature type="compositionally biased region" description="Polar residues" evidence="1">
    <location>
        <begin position="228"/>
        <end position="239"/>
    </location>
</feature>
<accession>A0ABQ0B2K6</accession>
<reference evidence="3 4" key="1">
    <citation type="submission" date="2024-04" db="EMBL/GenBank/DDBJ databases">
        <title>Defined microbial consortia suppress multidrug-resistant proinflammatory Enterobacteriaceae via ecological control.</title>
        <authorList>
            <person name="Furuichi M."/>
            <person name="Kawaguchi T."/>
            <person name="Pust M."/>
            <person name="Yasuma K."/>
            <person name="Plichta D."/>
            <person name="Hasegawa N."/>
            <person name="Ohya T."/>
            <person name="Bhattarai S."/>
            <person name="Sasajima S."/>
            <person name="Aoto Y."/>
            <person name="Tuganbaev T."/>
            <person name="Yaginuma M."/>
            <person name="Ueda M."/>
            <person name="Okahashi N."/>
            <person name="Amafuji K."/>
            <person name="Kiridooshi Y."/>
            <person name="Sugita K."/>
            <person name="Strazar M."/>
            <person name="Skelly A."/>
            <person name="Suda W."/>
            <person name="Hattori M."/>
            <person name="Nakamoto N."/>
            <person name="Caballero S."/>
            <person name="Norman J."/>
            <person name="Olle B."/>
            <person name="Tanoue T."/>
            <person name="Arita M."/>
            <person name="Bucci V."/>
            <person name="Atarashi K."/>
            <person name="Xavier R."/>
            <person name="Honda K."/>
        </authorList>
    </citation>
    <scope>NUCLEOTIDE SEQUENCE [LARGE SCALE GENOMIC DNA]</scope>
    <source>
        <strain evidence="4">f13</strain>
    </source>
</reference>
<keyword evidence="4" id="KW-1185">Reference proteome</keyword>
<feature type="compositionally biased region" description="Low complexity" evidence="1">
    <location>
        <begin position="297"/>
        <end position="364"/>
    </location>
</feature>
<feature type="compositionally biased region" description="Polar residues" evidence="1">
    <location>
        <begin position="367"/>
        <end position="382"/>
    </location>
</feature>
<dbReference type="EMBL" id="BAABXL010000001">
    <property type="protein sequence ID" value="GAA6270481.1"/>
    <property type="molecule type" value="Genomic_DNA"/>
</dbReference>
<protein>
    <submittedName>
        <fullName evidence="3">Uncharacterized protein</fullName>
    </submittedName>
</protein>
<keyword evidence="2" id="KW-0812">Transmembrane</keyword>
<dbReference type="RefSeq" id="WP_176254804.1">
    <property type="nucleotide sequence ID" value="NZ_BAABXL010000001.1"/>
</dbReference>
<proteinExistence type="predicted"/>
<comment type="caution">
    <text evidence="3">The sequence shown here is derived from an EMBL/GenBank/DDBJ whole genome shotgun (WGS) entry which is preliminary data.</text>
</comment>
<evidence type="ECO:0000256" key="2">
    <source>
        <dbReference type="SAM" id="Phobius"/>
    </source>
</evidence>
<evidence type="ECO:0000256" key="1">
    <source>
        <dbReference type="SAM" id="MobiDB-lite"/>
    </source>
</evidence>
<keyword evidence="2" id="KW-0472">Membrane</keyword>
<evidence type="ECO:0000313" key="4">
    <source>
        <dbReference type="Proteomes" id="UP001600894"/>
    </source>
</evidence>
<feature type="transmembrane region" description="Helical" evidence="2">
    <location>
        <begin position="39"/>
        <end position="61"/>
    </location>
</feature>
<name>A0ABQ0B2K6_9FIRM</name>
<organism evidence="3 4">
    <name type="scientific">Enterocloster alcoholdehydrogenati</name>
    <dbReference type="NCBI Taxonomy" id="2547410"/>
    <lineage>
        <taxon>Bacteria</taxon>
        <taxon>Bacillati</taxon>
        <taxon>Bacillota</taxon>
        <taxon>Clostridia</taxon>
        <taxon>Lachnospirales</taxon>
        <taxon>Lachnospiraceae</taxon>
        <taxon>Enterocloster</taxon>
    </lineage>
</organism>
<sequence>MDRHSSYTAPRSGRMPASGSTRRSPKRGNSGRPGNENRFLHNFLCYILPFIVFNVILYFLVTSSPRIEMTIGDTSDYKTVDVSFKVKSLLPIRKLTTTLESQDIEFQKENGVYHATLTNNGALEVYAESWNGMPAQHNEHIAVLDDTAPSIDEDSVVMEDGKLELMAEDNVSGINYDSVYATDDSGKKITPLSYDKETGRITFELEKGSLTVYLEDMAGNANQAEFSLNSSGIDTNGRSSDFPEDGTNGTNGSSTEKEDEKDSTSSSSKTDKDSKSTETTKSSKTSKSTEADKSTKASKSTEAAKSTKASKSTETTKSTKASKSTEAAKSTKAAESTKSTKAAESTEAAKSTKASNSTESTKAADSTKASETSKAAQSTTAAETAPVIEPLN</sequence>
<feature type="region of interest" description="Disordered" evidence="1">
    <location>
        <begin position="228"/>
        <end position="392"/>
    </location>
</feature>
<evidence type="ECO:0000313" key="3">
    <source>
        <dbReference type="EMBL" id="GAA6270481.1"/>
    </source>
</evidence>
<keyword evidence="2" id="KW-1133">Transmembrane helix</keyword>
<dbReference type="Proteomes" id="UP001600894">
    <property type="component" value="Unassembled WGS sequence"/>
</dbReference>
<feature type="region of interest" description="Disordered" evidence="1">
    <location>
        <begin position="1"/>
        <end position="33"/>
    </location>
</feature>